<comment type="caution">
    <text evidence="1">The sequence shown here is derived from an EMBL/GenBank/DDBJ whole genome shotgun (WGS) entry which is preliminary data.</text>
</comment>
<keyword evidence="2" id="KW-1185">Reference proteome</keyword>
<dbReference type="AlphaFoldDB" id="A0A9N9PE64"/>
<feature type="non-terminal residue" evidence="1">
    <location>
        <position position="1"/>
    </location>
</feature>
<dbReference type="EMBL" id="CAJVPZ010085962">
    <property type="protein sequence ID" value="CAG8811805.1"/>
    <property type="molecule type" value="Genomic_DNA"/>
</dbReference>
<reference evidence="1" key="1">
    <citation type="submission" date="2021-06" db="EMBL/GenBank/DDBJ databases">
        <authorList>
            <person name="Kallberg Y."/>
            <person name="Tangrot J."/>
            <person name="Rosling A."/>
        </authorList>
    </citation>
    <scope>NUCLEOTIDE SEQUENCE</scope>
    <source>
        <strain evidence="1">IN212</strain>
    </source>
</reference>
<gene>
    <name evidence="1" type="ORF">RFULGI_LOCUS18836</name>
</gene>
<evidence type="ECO:0000313" key="1">
    <source>
        <dbReference type="EMBL" id="CAG8811805.1"/>
    </source>
</evidence>
<dbReference type="Proteomes" id="UP000789396">
    <property type="component" value="Unassembled WGS sequence"/>
</dbReference>
<accession>A0A9N9PE64</accession>
<organism evidence="1 2">
    <name type="scientific">Racocetra fulgida</name>
    <dbReference type="NCBI Taxonomy" id="60492"/>
    <lineage>
        <taxon>Eukaryota</taxon>
        <taxon>Fungi</taxon>
        <taxon>Fungi incertae sedis</taxon>
        <taxon>Mucoromycota</taxon>
        <taxon>Glomeromycotina</taxon>
        <taxon>Glomeromycetes</taxon>
        <taxon>Diversisporales</taxon>
        <taxon>Gigasporaceae</taxon>
        <taxon>Racocetra</taxon>
    </lineage>
</organism>
<name>A0A9N9PE64_9GLOM</name>
<sequence>IENLITEIFNYELYSNEAVKIICHSKRVLTDFRNKLNKGIVSL</sequence>
<protein>
    <submittedName>
        <fullName evidence="1">14117_t:CDS:1</fullName>
    </submittedName>
</protein>
<proteinExistence type="predicted"/>
<feature type="non-terminal residue" evidence="1">
    <location>
        <position position="43"/>
    </location>
</feature>
<dbReference type="OrthoDB" id="2427871at2759"/>
<evidence type="ECO:0000313" key="2">
    <source>
        <dbReference type="Proteomes" id="UP000789396"/>
    </source>
</evidence>